<proteinExistence type="predicted"/>
<evidence type="ECO:0000313" key="2">
    <source>
        <dbReference type="Proteomes" id="UP000606974"/>
    </source>
</evidence>
<accession>A0A8H7E7H5</accession>
<protein>
    <submittedName>
        <fullName evidence="1">Uncharacterized protein</fullName>
    </submittedName>
</protein>
<gene>
    <name evidence="1" type="ORF">GJ744_005137</name>
</gene>
<organism evidence="1 2">
    <name type="scientific">Endocarpon pusillum</name>
    <dbReference type="NCBI Taxonomy" id="364733"/>
    <lineage>
        <taxon>Eukaryota</taxon>
        <taxon>Fungi</taxon>
        <taxon>Dikarya</taxon>
        <taxon>Ascomycota</taxon>
        <taxon>Pezizomycotina</taxon>
        <taxon>Eurotiomycetes</taxon>
        <taxon>Chaetothyriomycetidae</taxon>
        <taxon>Verrucariales</taxon>
        <taxon>Verrucariaceae</taxon>
        <taxon>Endocarpon</taxon>
    </lineage>
</organism>
<evidence type="ECO:0000313" key="1">
    <source>
        <dbReference type="EMBL" id="KAF7511240.1"/>
    </source>
</evidence>
<sequence length="101" mass="11037">MILPTTIIKAGIISTGPFPCRHHHADLIPIILLLHPTHWTRIDSSRKPGHAAQRCSSLDEAETVVESSFVTTGGYDGYPAMVAHMGFPALSLAHGWNERLL</sequence>
<dbReference type="EMBL" id="JAACFV010000022">
    <property type="protein sequence ID" value="KAF7511240.1"/>
    <property type="molecule type" value="Genomic_DNA"/>
</dbReference>
<keyword evidence="2" id="KW-1185">Reference proteome</keyword>
<comment type="caution">
    <text evidence="1">The sequence shown here is derived from an EMBL/GenBank/DDBJ whole genome shotgun (WGS) entry which is preliminary data.</text>
</comment>
<dbReference type="Proteomes" id="UP000606974">
    <property type="component" value="Unassembled WGS sequence"/>
</dbReference>
<dbReference type="AlphaFoldDB" id="A0A8H7E7H5"/>
<name>A0A8H7E7H5_9EURO</name>
<reference evidence="1" key="1">
    <citation type="submission" date="2020-02" db="EMBL/GenBank/DDBJ databases">
        <authorList>
            <person name="Palmer J.M."/>
        </authorList>
    </citation>
    <scope>NUCLEOTIDE SEQUENCE</scope>
    <source>
        <strain evidence="1">EPUS1.4</strain>
        <tissue evidence="1">Thallus</tissue>
    </source>
</reference>